<evidence type="ECO:0000256" key="2">
    <source>
        <dbReference type="SAM" id="Phobius"/>
    </source>
</evidence>
<evidence type="ECO:0000313" key="4">
    <source>
        <dbReference type="EMBL" id="ETX00989.1"/>
    </source>
</evidence>
<dbReference type="InterPro" id="IPR052155">
    <property type="entry name" value="Biofilm_reg_signaling"/>
</dbReference>
<dbReference type="Proteomes" id="UP000019140">
    <property type="component" value="Unassembled WGS sequence"/>
</dbReference>
<dbReference type="InterPro" id="IPR013767">
    <property type="entry name" value="PAS_fold"/>
</dbReference>
<name>W4LSG3_9BACT</name>
<dbReference type="Gene3D" id="3.30.450.20">
    <property type="entry name" value="PAS domain"/>
    <property type="match status" value="2"/>
</dbReference>
<keyword evidence="2" id="KW-0472">Membrane</keyword>
<feature type="transmembrane region" description="Helical" evidence="2">
    <location>
        <begin position="67"/>
        <end position="87"/>
    </location>
</feature>
<evidence type="ECO:0000313" key="5">
    <source>
        <dbReference type="Proteomes" id="UP000019140"/>
    </source>
</evidence>
<dbReference type="SMART" id="SM00091">
    <property type="entry name" value="PAS"/>
    <property type="match status" value="2"/>
</dbReference>
<dbReference type="SUPFAM" id="SSF55785">
    <property type="entry name" value="PYP-like sensor domain (PAS domain)"/>
    <property type="match status" value="2"/>
</dbReference>
<dbReference type="Pfam" id="PF13188">
    <property type="entry name" value="PAS_8"/>
    <property type="match status" value="1"/>
</dbReference>
<comment type="caution">
    <text evidence="4">The sequence shown here is derived from an EMBL/GenBank/DDBJ whole genome shotgun (WGS) entry which is preliminary data.</text>
</comment>
<sequence length="501" mass="57003">MNYYAFIPLAAFMINCLTLTYIVALKRKSTVNRTYLLLALCFAELSLGSFVIWSLDPAPGILVHMKVGSIAWIAFGFIFINFTYAFLHKAKDIYYYFSLASVIVFYPLTVATDLVISGYKQYYWGYYEIAGPLFSVTGIVTICLPFIYSIILILKKMINIEDSHTKKQLRLVLMGAMSLVVVTMISDFVFMQIFDMYYFLNLSTIGTAIQSLFIFRAVNKYNFLSIGVEEVSQDLFTNIRDIIILADNKESIIQLNESAEEMFDIRHIDASIQISSLFEDYDFNQDYKNYETCIRVQGADTVVSLSQATVKQYDIELGKLIIIRDITENKRAEEALRQSKIQLEKLAEALSESNRLLEQKVAERTASLQASNIELRQQIKERERAEAARAVEQERLSVTLGSIGDGVITIDTTGCVTLLNKVAEQLTGWPQHQAIGRPLRAIFRLLDDQKRRARTTAVEEALQHNKIVNRTRLTILASQNETEYLIAESGAPIRAQDQQFP</sequence>
<organism evidence="4 5">
    <name type="scientific">Candidatus Entotheonella gemina</name>
    <dbReference type="NCBI Taxonomy" id="1429439"/>
    <lineage>
        <taxon>Bacteria</taxon>
        <taxon>Pseudomonadati</taxon>
        <taxon>Nitrospinota/Tectimicrobiota group</taxon>
        <taxon>Candidatus Tectimicrobiota</taxon>
        <taxon>Candidatus Entotheonellia</taxon>
        <taxon>Candidatus Entotheonellales</taxon>
        <taxon>Candidatus Entotheonellaceae</taxon>
        <taxon>Candidatus Entotheonella</taxon>
    </lineage>
</organism>
<keyword evidence="2" id="KW-0812">Transmembrane</keyword>
<protein>
    <recommendedName>
        <fullName evidence="3">PAS domain-containing protein</fullName>
    </recommendedName>
</protein>
<dbReference type="PROSITE" id="PS50112">
    <property type="entry name" value="PAS"/>
    <property type="match status" value="1"/>
</dbReference>
<feature type="transmembrane region" description="Helical" evidence="2">
    <location>
        <begin position="171"/>
        <end position="190"/>
    </location>
</feature>
<dbReference type="CDD" id="cd00130">
    <property type="entry name" value="PAS"/>
    <property type="match status" value="1"/>
</dbReference>
<dbReference type="NCBIfam" id="TIGR00229">
    <property type="entry name" value="sensory_box"/>
    <property type="match status" value="1"/>
</dbReference>
<dbReference type="HOGENOM" id="CLU_544609_0_0_7"/>
<feature type="transmembrane region" description="Helical" evidence="2">
    <location>
        <begin position="94"/>
        <end position="117"/>
    </location>
</feature>
<feature type="coiled-coil region" evidence="1">
    <location>
        <begin position="329"/>
        <end position="395"/>
    </location>
</feature>
<keyword evidence="2" id="KW-1133">Transmembrane helix</keyword>
<dbReference type="InterPro" id="IPR035965">
    <property type="entry name" value="PAS-like_dom_sf"/>
</dbReference>
<dbReference type="AlphaFoldDB" id="W4LSG3"/>
<dbReference type="InterPro" id="IPR000014">
    <property type="entry name" value="PAS"/>
</dbReference>
<evidence type="ECO:0000256" key="1">
    <source>
        <dbReference type="SAM" id="Coils"/>
    </source>
</evidence>
<feature type="transmembrane region" description="Helical" evidence="2">
    <location>
        <begin position="6"/>
        <end position="24"/>
    </location>
</feature>
<feature type="transmembrane region" description="Helical" evidence="2">
    <location>
        <begin position="36"/>
        <end position="55"/>
    </location>
</feature>
<dbReference type="PANTHER" id="PTHR44757:SF4">
    <property type="entry name" value="DIGUANYLATE CYCLASE DGCE-RELATED"/>
    <property type="match status" value="1"/>
</dbReference>
<feature type="transmembrane region" description="Helical" evidence="2">
    <location>
        <begin position="129"/>
        <end position="151"/>
    </location>
</feature>
<dbReference type="Pfam" id="PF00989">
    <property type="entry name" value="PAS"/>
    <property type="match status" value="1"/>
</dbReference>
<dbReference type="EMBL" id="AZHX01001669">
    <property type="protein sequence ID" value="ETX00989.1"/>
    <property type="molecule type" value="Genomic_DNA"/>
</dbReference>
<reference evidence="4 5" key="1">
    <citation type="journal article" date="2014" name="Nature">
        <title>An environmental bacterial taxon with a large and distinct metabolic repertoire.</title>
        <authorList>
            <person name="Wilson M.C."/>
            <person name="Mori T."/>
            <person name="Ruckert C."/>
            <person name="Uria A.R."/>
            <person name="Helf M.J."/>
            <person name="Takada K."/>
            <person name="Gernert C."/>
            <person name="Steffens U.A."/>
            <person name="Heycke N."/>
            <person name="Schmitt S."/>
            <person name="Rinke C."/>
            <person name="Helfrich E.J."/>
            <person name="Brachmann A.O."/>
            <person name="Gurgui C."/>
            <person name="Wakimoto T."/>
            <person name="Kracht M."/>
            <person name="Crusemann M."/>
            <person name="Hentschel U."/>
            <person name="Abe I."/>
            <person name="Matsunaga S."/>
            <person name="Kalinowski J."/>
            <person name="Takeyama H."/>
            <person name="Piel J."/>
        </authorList>
    </citation>
    <scope>NUCLEOTIDE SEQUENCE [LARGE SCALE GENOMIC DNA]</scope>
    <source>
        <strain evidence="5">TSY2</strain>
    </source>
</reference>
<gene>
    <name evidence="4" type="ORF">ETSY2_37985</name>
</gene>
<dbReference type="GO" id="GO:0006355">
    <property type="term" value="P:regulation of DNA-templated transcription"/>
    <property type="evidence" value="ECO:0007669"/>
    <property type="project" value="InterPro"/>
</dbReference>
<dbReference type="PANTHER" id="PTHR44757">
    <property type="entry name" value="DIGUANYLATE CYCLASE DGCP"/>
    <property type="match status" value="1"/>
</dbReference>
<keyword evidence="1" id="KW-0175">Coiled coil</keyword>
<accession>W4LSG3</accession>
<feature type="domain" description="PAS" evidence="3">
    <location>
        <begin position="392"/>
        <end position="465"/>
    </location>
</feature>
<evidence type="ECO:0000259" key="3">
    <source>
        <dbReference type="PROSITE" id="PS50112"/>
    </source>
</evidence>
<feature type="non-terminal residue" evidence="4">
    <location>
        <position position="501"/>
    </location>
</feature>
<keyword evidence="5" id="KW-1185">Reference proteome</keyword>
<proteinExistence type="predicted"/>